<dbReference type="Proteomes" id="UP001597533">
    <property type="component" value="Unassembled WGS sequence"/>
</dbReference>
<reference evidence="3" key="1">
    <citation type="journal article" date="2019" name="Int. J. Syst. Evol. Microbiol.">
        <title>The Global Catalogue of Microorganisms (GCM) 10K type strain sequencing project: providing services to taxonomists for standard genome sequencing and annotation.</title>
        <authorList>
            <consortium name="The Broad Institute Genomics Platform"/>
            <consortium name="The Broad Institute Genome Sequencing Center for Infectious Disease"/>
            <person name="Wu L."/>
            <person name="Ma J."/>
        </authorList>
    </citation>
    <scope>NUCLEOTIDE SEQUENCE [LARGE SCALE GENOMIC DNA]</scope>
    <source>
        <strain evidence="3">KCTC 32141</strain>
    </source>
</reference>
<evidence type="ECO:0000313" key="3">
    <source>
        <dbReference type="Proteomes" id="UP001597533"/>
    </source>
</evidence>
<keyword evidence="1" id="KW-1133">Transmembrane helix</keyword>
<feature type="transmembrane region" description="Helical" evidence="1">
    <location>
        <begin position="68"/>
        <end position="85"/>
    </location>
</feature>
<protein>
    <submittedName>
        <fullName evidence="2">YtxH domain-containing protein</fullName>
    </submittedName>
</protein>
<dbReference type="RefSeq" id="WP_183484828.1">
    <property type="nucleotide sequence ID" value="NZ_JBHUOV010000001.1"/>
</dbReference>
<evidence type="ECO:0000313" key="2">
    <source>
        <dbReference type="EMBL" id="MFD2822341.1"/>
    </source>
</evidence>
<dbReference type="EMBL" id="JBHUOV010000001">
    <property type="protein sequence ID" value="MFD2822341.1"/>
    <property type="molecule type" value="Genomic_DNA"/>
</dbReference>
<dbReference type="Gene3D" id="6.10.140.1430">
    <property type="match status" value="1"/>
</dbReference>
<evidence type="ECO:0000256" key="1">
    <source>
        <dbReference type="SAM" id="Phobius"/>
    </source>
</evidence>
<organism evidence="2 3">
    <name type="scientific">Lacinutrix iliipiscaria</name>
    <dbReference type="NCBI Taxonomy" id="1230532"/>
    <lineage>
        <taxon>Bacteria</taxon>
        <taxon>Pseudomonadati</taxon>
        <taxon>Bacteroidota</taxon>
        <taxon>Flavobacteriia</taxon>
        <taxon>Flavobacteriales</taxon>
        <taxon>Flavobacteriaceae</taxon>
        <taxon>Lacinutrix</taxon>
    </lineage>
</organism>
<gene>
    <name evidence="2" type="ORF">ACFS5M_01590</name>
</gene>
<keyword evidence="3" id="KW-1185">Reference proteome</keyword>
<proteinExistence type="predicted"/>
<sequence>MSDEKSLSDDLDDMLGSAKEGAKKAADKAGEFAEEAKEKAKDFANEAKEAASEFAGDAKEILSDGKNVAIIAHITIIGWVIALVMNSGDKKTELGSFYIRQMLGLGLCSLILSFIPAIGWIISLVFVVLWIISLIGSLSGEKKLTPVLGQYFQDWFKSL</sequence>
<keyword evidence="1" id="KW-0812">Transmembrane</keyword>
<name>A0ABW5WME5_9FLAO</name>
<keyword evidence="1" id="KW-0472">Membrane</keyword>
<accession>A0ABW5WME5</accession>
<comment type="caution">
    <text evidence="2">The sequence shown here is derived from an EMBL/GenBank/DDBJ whole genome shotgun (WGS) entry which is preliminary data.</text>
</comment>